<dbReference type="InterPro" id="IPR027417">
    <property type="entry name" value="P-loop_NTPase"/>
</dbReference>
<evidence type="ECO:0000256" key="3">
    <source>
        <dbReference type="ARBA" id="ARBA00022496"/>
    </source>
</evidence>
<reference evidence="11" key="1">
    <citation type="submission" date="2017-05" db="EMBL/GenBank/DDBJ databases">
        <authorList>
            <person name="Lin X."/>
        </authorList>
    </citation>
    <scope>NUCLEOTIDE SEQUENCE [LARGE SCALE GENOMIC DNA]</scope>
    <source>
        <strain evidence="11">JLT2012</strain>
    </source>
</reference>
<dbReference type="FunFam" id="3.40.50.300:FF:000425">
    <property type="entry name" value="Probable ABC transporter, ATP-binding subunit"/>
    <property type="match status" value="1"/>
</dbReference>
<dbReference type="PROSITE" id="PS00211">
    <property type="entry name" value="ABC_TRANSPORTER_1"/>
    <property type="match status" value="1"/>
</dbReference>
<dbReference type="SMART" id="SM00382">
    <property type="entry name" value="AAA"/>
    <property type="match status" value="1"/>
</dbReference>
<evidence type="ECO:0000256" key="8">
    <source>
        <dbReference type="ARBA" id="ARBA00023136"/>
    </source>
</evidence>
<proteinExistence type="predicted"/>
<evidence type="ECO:0000313" key="11">
    <source>
        <dbReference type="Proteomes" id="UP000198462"/>
    </source>
</evidence>
<dbReference type="CDD" id="cd03259">
    <property type="entry name" value="ABC_Carb_Solutes_like"/>
    <property type="match status" value="1"/>
</dbReference>
<dbReference type="InterPro" id="IPR015853">
    <property type="entry name" value="ABC_transpr_FbpC"/>
</dbReference>
<dbReference type="GO" id="GO:0005524">
    <property type="term" value="F:ATP binding"/>
    <property type="evidence" value="ECO:0007669"/>
    <property type="project" value="UniProtKB-KW"/>
</dbReference>
<dbReference type="InterPro" id="IPR050093">
    <property type="entry name" value="ABC_SmlMolc_Importer"/>
</dbReference>
<evidence type="ECO:0000256" key="1">
    <source>
        <dbReference type="ARBA" id="ARBA00022448"/>
    </source>
</evidence>
<dbReference type="OrthoDB" id="9802264at2"/>
<dbReference type="AlphaFoldDB" id="A0A219B953"/>
<keyword evidence="3" id="KW-0410">Iron transport</keyword>
<gene>
    <name evidence="10" type="ORF">B5C34_07505</name>
</gene>
<dbReference type="STRING" id="1234595.C725_2381"/>
<evidence type="ECO:0000313" key="10">
    <source>
        <dbReference type="EMBL" id="OWV34683.1"/>
    </source>
</evidence>
<evidence type="ECO:0000256" key="2">
    <source>
        <dbReference type="ARBA" id="ARBA00022475"/>
    </source>
</evidence>
<dbReference type="GO" id="GO:0015697">
    <property type="term" value="P:quaternary ammonium group transport"/>
    <property type="evidence" value="ECO:0007669"/>
    <property type="project" value="UniProtKB-ARBA"/>
</dbReference>
<dbReference type="PROSITE" id="PS50893">
    <property type="entry name" value="ABC_TRANSPORTER_2"/>
    <property type="match status" value="1"/>
</dbReference>
<keyword evidence="2" id="KW-1003">Cell membrane</keyword>
<keyword evidence="1" id="KW-0813">Transport</keyword>
<organism evidence="10 11">
    <name type="scientific">Pacificimonas flava</name>
    <dbReference type="NCBI Taxonomy" id="1234595"/>
    <lineage>
        <taxon>Bacteria</taxon>
        <taxon>Pseudomonadati</taxon>
        <taxon>Pseudomonadota</taxon>
        <taxon>Alphaproteobacteria</taxon>
        <taxon>Sphingomonadales</taxon>
        <taxon>Sphingosinicellaceae</taxon>
        <taxon>Pacificimonas</taxon>
    </lineage>
</organism>
<dbReference type="Gene3D" id="3.40.50.300">
    <property type="entry name" value="P-loop containing nucleotide triphosphate hydrolases"/>
    <property type="match status" value="1"/>
</dbReference>
<dbReference type="SUPFAM" id="SSF52540">
    <property type="entry name" value="P-loop containing nucleoside triphosphate hydrolases"/>
    <property type="match status" value="1"/>
</dbReference>
<evidence type="ECO:0000256" key="7">
    <source>
        <dbReference type="ARBA" id="ARBA00023065"/>
    </source>
</evidence>
<dbReference type="GO" id="GO:0016020">
    <property type="term" value="C:membrane"/>
    <property type="evidence" value="ECO:0007669"/>
    <property type="project" value="InterPro"/>
</dbReference>
<dbReference type="GO" id="GO:0015408">
    <property type="term" value="F:ABC-type ferric iron transporter activity"/>
    <property type="evidence" value="ECO:0007669"/>
    <property type="project" value="InterPro"/>
</dbReference>
<dbReference type="InterPro" id="IPR017871">
    <property type="entry name" value="ABC_transporter-like_CS"/>
</dbReference>
<accession>A0A219B953</accession>
<name>A0A219B953_9SPHN</name>
<keyword evidence="5 10" id="KW-0067">ATP-binding</keyword>
<keyword evidence="11" id="KW-1185">Reference proteome</keyword>
<dbReference type="InterPro" id="IPR003593">
    <property type="entry name" value="AAA+_ATPase"/>
</dbReference>
<dbReference type="Pfam" id="PF00005">
    <property type="entry name" value="ABC_tran"/>
    <property type="match status" value="1"/>
</dbReference>
<protein>
    <submittedName>
        <fullName evidence="10">ABC transporter ATP-binding protein</fullName>
    </submittedName>
</protein>
<dbReference type="Proteomes" id="UP000198462">
    <property type="component" value="Unassembled WGS sequence"/>
</dbReference>
<feature type="domain" description="ABC transporter" evidence="9">
    <location>
        <begin position="2"/>
        <end position="232"/>
    </location>
</feature>
<evidence type="ECO:0000256" key="5">
    <source>
        <dbReference type="ARBA" id="ARBA00022840"/>
    </source>
</evidence>
<dbReference type="PANTHER" id="PTHR42781:SF4">
    <property type="entry name" value="SPERMIDINE_PUTRESCINE IMPORT ATP-BINDING PROTEIN POTA"/>
    <property type="match status" value="1"/>
</dbReference>
<dbReference type="GO" id="GO:0016887">
    <property type="term" value="F:ATP hydrolysis activity"/>
    <property type="evidence" value="ECO:0007669"/>
    <property type="project" value="InterPro"/>
</dbReference>
<dbReference type="InterPro" id="IPR003439">
    <property type="entry name" value="ABC_transporter-like_ATP-bd"/>
</dbReference>
<comment type="caution">
    <text evidence="10">The sequence shown here is derived from an EMBL/GenBank/DDBJ whole genome shotgun (WGS) entry which is preliminary data.</text>
</comment>
<keyword evidence="6" id="KW-0408">Iron</keyword>
<evidence type="ECO:0000256" key="6">
    <source>
        <dbReference type="ARBA" id="ARBA00023004"/>
    </source>
</evidence>
<sequence length="238" mass="26157">MFSLNNVSVRYGETVALRPVSLDVRPGATLVLIGPSGSGKTTLLRVLAGLVAPEGEVRFDGEVVTDWRGVRRRLGYVVQDGGLFPHLTARENVALMSHELGRDRAETEARIEELADLTHLNRAQLDRYPAELSGGQKQRVGIVRALMLEPDVLLLDEPLSALDPIIRAELAKELKTIIETLGTTVVLVTHSLSEAQFFSDRLVLMRGGSVVQEGSYEEFERAPADPFVTQFIEAETLL</sequence>
<evidence type="ECO:0000256" key="4">
    <source>
        <dbReference type="ARBA" id="ARBA00022741"/>
    </source>
</evidence>
<dbReference type="PANTHER" id="PTHR42781">
    <property type="entry name" value="SPERMIDINE/PUTRESCINE IMPORT ATP-BINDING PROTEIN POTA"/>
    <property type="match status" value="1"/>
</dbReference>
<keyword evidence="4" id="KW-0547">Nucleotide-binding</keyword>
<evidence type="ECO:0000259" key="9">
    <source>
        <dbReference type="PROSITE" id="PS50893"/>
    </source>
</evidence>
<dbReference type="EMBL" id="NFZT01000001">
    <property type="protein sequence ID" value="OWV34683.1"/>
    <property type="molecule type" value="Genomic_DNA"/>
</dbReference>
<keyword evidence="7" id="KW-0406">Ion transport</keyword>
<keyword evidence="8" id="KW-0472">Membrane</keyword>